<sequence>MFANIKTFAVIAACALAAQAQSTTTSTAPASESSLPAGLDTCILSCVTAAATTGGCSSYTDLQCVCTSTAFQSAAQECLQANCTAEDVATATQLQTQECAAIVGSGTSSAASSTPASTGASSATSSHATSSHATSASTTASATSTKNAAVGLAASFEGILAVLVASAGTLVGAVFVF</sequence>
<keyword evidence="8" id="KW-1185">Reference proteome</keyword>
<accession>A0A0C9T2W7</accession>
<dbReference type="Pfam" id="PF05730">
    <property type="entry name" value="CFEM"/>
    <property type="match status" value="1"/>
</dbReference>
<dbReference type="SMART" id="SM00747">
    <property type="entry name" value="CFEM"/>
    <property type="match status" value="1"/>
</dbReference>
<keyword evidence="3 5" id="KW-0732">Signal</keyword>
<evidence type="ECO:0000256" key="1">
    <source>
        <dbReference type="ARBA" id="ARBA00004613"/>
    </source>
</evidence>
<evidence type="ECO:0000259" key="6">
    <source>
        <dbReference type="PROSITE" id="PS52012"/>
    </source>
</evidence>
<reference evidence="7 8" key="1">
    <citation type="submission" date="2014-06" db="EMBL/GenBank/DDBJ databases">
        <authorList>
            <consortium name="DOE Joint Genome Institute"/>
            <person name="Kuo A."/>
            <person name="Kohler A."/>
            <person name="Nagy L.G."/>
            <person name="Floudas D."/>
            <person name="Copeland A."/>
            <person name="Barry K.W."/>
            <person name="Cichocki N."/>
            <person name="Veneault-Fourrey C."/>
            <person name="LaButti K."/>
            <person name="Lindquist E.A."/>
            <person name="Lipzen A."/>
            <person name="Lundell T."/>
            <person name="Morin E."/>
            <person name="Murat C."/>
            <person name="Sun H."/>
            <person name="Tunlid A."/>
            <person name="Henrissat B."/>
            <person name="Grigoriev I.V."/>
            <person name="Hibbett D.S."/>
            <person name="Martin F."/>
            <person name="Nordberg H.P."/>
            <person name="Cantor M.N."/>
            <person name="Hua S.X."/>
        </authorList>
    </citation>
    <scope>NUCLEOTIDE SEQUENCE [LARGE SCALE GENOMIC DNA]</scope>
    <source>
        <strain evidence="7 8">ATCC 200175</strain>
    </source>
</reference>
<evidence type="ECO:0000256" key="2">
    <source>
        <dbReference type="ARBA" id="ARBA00022525"/>
    </source>
</evidence>
<keyword evidence="4" id="KW-1015">Disulfide bond</keyword>
<dbReference type="OrthoDB" id="4505683at2759"/>
<dbReference type="Proteomes" id="UP000053647">
    <property type="component" value="Unassembled WGS sequence"/>
</dbReference>
<feature type="chain" id="PRO_5002220191" description="CFEM domain-containing protein" evidence="5">
    <location>
        <begin position="21"/>
        <end position="177"/>
    </location>
</feature>
<proteinExistence type="predicted"/>
<evidence type="ECO:0000256" key="3">
    <source>
        <dbReference type="ARBA" id="ARBA00022729"/>
    </source>
</evidence>
<evidence type="ECO:0000256" key="5">
    <source>
        <dbReference type="SAM" id="SignalP"/>
    </source>
</evidence>
<reference evidence="8" key="2">
    <citation type="submission" date="2015-01" db="EMBL/GenBank/DDBJ databases">
        <title>Evolutionary Origins and Diversification of the Mycorrhizal Mutualists.</title>
        <authorList>
            <consortium name="DOE Joint Genome Institute"/>
            <consortium name="Mycorrhizal Genomics Consortium"/>
            <person name="Kohler A."/>
            <person name="Kuo A."/>
            <person name="Nagy L.G."/>
            <person name="Floudas D."/>
            <person name="Copeland A."/>
            <person name="Barry K.W."/>
            <person name="Cichocki N."/>
            <person name="Veneault-Fourrey C."/>
            <person name="LaButti K."/>
            <person name="Lindquist E.A."/>
            <person name="Lipzen A."/>
            <person name="Lundell T."/>
            <person name="Morin E."/>
            <person name="Murat C."/>
            <person name="Riley R."/>
            <person name="Ohm R."/>
            <person name="Sun H."/>
            <person name="Tunlid A."/>
            <person name="Henrissat B."/>
            <person name="Grigoriev I.V."/>
            <person name="Hibbett D.S."/>
            <person name="Martin F."/>
        </authorList>
    </citation>
    <scope>NUCLEOTIDE SEQUENCE [LARGE SCALE GENOMIC DNA]</scope>
    <source>
        <strain evidence="8">ATCC 200175</strain>
    </source>
</reference>
<dbReference type="EMBL" id="KN819421">
    <property type="protein sequence ID" value="KIJ09995.1"/>
    <property type="molecule type" value="Genomic_DNA"/>
</dbReference>
<dbReference type="PROSITE" id="PS52012">
    <property type="entry name" value="CFEM"/>
    <property type="match status" value="1"/>
</dbReference>
<feature type="signal peptide" evidence="5">
    <location>
        <begin position="1"/>
        <end position="20"/>
    </location>
</feature>
<evidence type="ECO:0000313" key="8">
    <source>
        <dbReference type="Proteomes" id="UP000053647"/>
    </source>
</evidence>
<evidence type="ECO:0000256" key="4">
    <source>
        <dbReference type="ARBA" id="ARBA00023157"/>
    </source>
</evidence>
<name>A0A0C9T2W7_PAXIN</name>
<protein>
    <recommendedName>
        <fullName evidence="6">CFEM domain-containing protein</fullName>
    </recommendedName>
</protein>
<dbReference type="GO" id="GO:0005576">
    <property type="term" value="C:extracellular region"/>
    <property type="evidence" value="ECO:0007669"/>
    <property type="project" value="UniProtKB-SubCell"/>
</dbReference>
<evidence type="ECO:0000313" key="7">
    <source>
        <dbReference type="EMBL" id="KIJ09995.1"/>
    </source>
</evidence>
<gene>
    <name evidence="7" type="ORF">PAXINDRAFT_172262</name>
</gene>
<dbReference type="HOGENOM" id="CLU_079937_2_0_1"/>
<feature type="domain" description="CFEM" evidence="6">
    <location>
        <begin position="14"/>
        <end position="126"/>
    </location>
</feature>
<organism evidence="7 8">
    <name type="scientific">Paxillus involutus ATCC 200175</name>
    <dbReference type="NCBI Taxonomy" id="664439"/>
    <lineage>
        <taxon>Eukaryota</taxon>
        <taxon>Fungi</taxon>
        <taxon>Dikarya</taxon>
        <taxon>Basidiomycota</taxon>
        <taxon>Agaricomycotina</taxon>
        <taxon>Agaricomycetes</taxon>
        <taxon>Agaricomycetidae</taxon>
        <taxon>Boletales</taxon>
        <taxon>Paxilineae</taxon>
        <taxon>Paxillaceae</taxon>
        <taxon>Paxillus</taxon>
    </lineage>
</organism>
<keyword evidence="2" id="KW-0964">Secreted</keyword>
<dbReference type="InterPro" id="IPR008427">
    <property type="entry name" value="Extracellular_membr_CFEM_dom"/>
</dbReference>
<comment type="subcellular location">
    <subcellularLocation>
        <location evidence="1">Secreted</location>
    </subcellularLocation>
</comment>
<dbReference type="AlphaFoldDB" id="A0A0C9T2W7"/>